<organism evidence="7 8">
    <name type="scientific">Rhodanobacter lycopersici</name>
    <dbReference type="NCBI Taxonomy" id="3162487"/>
    <lineage>
        <taxon>Bacteria</taxon>
        <taxon>Pseudomonadati</taxon>
        <taxon>Pseudomonadota</taxon>
        <taxon>Gammaproteobacteria</taxon>
        <taxon>Lysobacterales</taxon>
        <taxon>Rhodanobacteraceae</taxon>
        <taxon>Rhodanobacter</taxon>
    </lineage>
</organism>
<keyword evidence="4" id="KW-0472">Membrane</keyword>
<feature type="chain" id="PRO_5045611467" description="diguanylate cyclase" evidence="5">
    <location>
        <begin position="21"/>
        <end position="592"/>
    </location>
</feature>
<dbReference type="Gene3D" id="3.30.70.270">
    <property type="match status" value="1"/>
</dbReference>
<evidence type="ECO:0000256" key="5">
    <source>
        <dbReference type="SAM" id="SignalP"/>
    </source>
</evidence>
<dbReference type="Gene3D" id="1.25.40.10">
    <property type="entry name" value="Tetratricopeptide repeat domain"/>
    <property type="match status" value="1"/>
</dbReference>
<dbReference type="InterPro" id="IPR050469">
    <property type="entry name" value="Diguanylate_Cyclase"/>
</dbReference>
<dbReference type="SUPFAM" id="SSF48452">
    <property type="entry name" value="TPR-like"/>
    <property type="match status" value="1"/>
</dbReference>
<dbReference type="InterPro" id="IPR029787">
    <property type="entry name" value="Nucleotide_cyclase"/>
</dbReference>
<protein>
    <recommendedName>
        <fullName evidence="1">diguanylate cyclase</fullName>
        <ecNumber evidence="1">2.7.7.65</ecNumber>
    </recommendedName>
</protein>
<name>A0ABV3QEB7_9GAMM</name>
<dbReference type="EMBL" id="JBFOHK010000002">
    <property type="protein sequence ID" value="MEW9572183.1"/>
    <property type="molecule type" value="Genomic_DNA"/>
</dbReference>
<keyword evidence="8" id="KW-1185">Reference proteome</keyword>
<dbReference type="PROSITE" id="PS50887">
    <property type="entry name" value="GGDEF"/>
    <property type="match status" value="1"/>
</dbReference>
<keyword evidence="4" id="KW-1133">Transmembrane helix</keyword>
<reference evidence="7 8" key="1">
    <citation type="submission" date="2024-06" db="EMBL/GenBank/DDBJ databases">
        <authorList>
            <person name="Woo H."/>
        </authorList>
    </citation>
    <scope>NUCLEOTIDE SEQUENCE [LARGE SCALE GENOMIC DNA]</scope>
    <source>
        <strain evidence="7 8">Si-c</strain>
    </source>
</reference>
<dbReference type="InterPro" id="IPR043128">
    <property type="entry name" value="Rev_trsase/Diguanyl_cyclase"/>
</dbReference>
<dbReference type="SUPFAM" id="SSF55073">
    <property type="entry name" value="Nucleotide cyclase"/>
    <property type="match status" value="1"/>
</dbReference>
<proteinExistence type="predicted"/>
<feature type="coiled-coil region" evidence="3">
    <location>
        <begin position="355"/>
        <end position="384"/>
    </location>
</feature>
<evidence type="ECO:0000256" key="3">
    <source>
        <dbReference type="SAM" id="Coils"/>
    </source>
</evidence>
<dbReference type="SMART" id="SM00267">
    <property type="entry name" value="GGDEF"/>
    <property type="match status" value="1"/>
</dbReference>
<gene>
    <name evidence="7" type="ORF">ABQJ54_10490</name>
</gene>
<keyword evidence="3" id="KW-0175">Coiled coil</keyword>
<comment type="catalytic activity">
    <reaction evidence="2">
        <text>2 GTP = 3',3'-c-di-GMP + 2 diphosphate</text>
        <dbReference type="Rhea" id="RHEA:24898"/>
        <dbReference type="ChEBI" id="CHEBI:33019"/>
        <dbReference type="ChEBI" id="CHEBI:37565"/>
        <dbReference type="ChEBI" id="CHEBI:58805"/>
        <dbReference type="EC" id="2.7.7.65"/>
    </reaction>
</comment>
<comment type="caution">
    <text evidence="7">The sequence shown here is derived from an EMBL/GenBank/DDBJ whole genome shotgun (WGS) entry which is preliminary data.</text>
</comment>
<evidence type="ECO:0000313" key="8">
    <source>
        <dbReference type="Proteomes" id="UP001556220"/>
    </source>
</evidence>
<dbReference type="PANTHER" id="PTHR45138">
    <property type="entry name" value="REGULATORY COMPONENTS OF SENSORY TRANSDUCTION SYSTEM"/>
    <property type="match status" value="1"/>
</dbReference>
<dbReference type="GO" id="GO:0052621">
    <property type="term" value="F:diguanylate cyclase activity"/>
    <property type="evidence" value="ECO:0007669"/>
    <property type="project" value="UniProtKB-EC"/>
</dbReference>
<dbReference type="InterPro" id="IPR000160">
    <property type="entry name" value="GGDEF_dom"/>
</dbReference>
<evidence type="ECO:0000259" key="6">
    <source>
        <dbReference type="PROSITE" id="PS50887"/>
    </source>
</evidence>
<evidence type="ECO:0000256" key="4">
    <source>
        <dbReference type="SAM" id="Phobius"/>
    </source>
</evidence>
<dbReference type="RefSeq" id="WP_367854238.1">
    <property type="nucleotide sequence ID" value="NZ_JBFOHK010000002.1"/>
</dbReference>
<feature type="signal peptide" evidence="5">
    <location>
        <begin position="1"/>
        <end position="20"/>
    </location>
</feature>
<keyword evidence="7" id="KW-0548">Nucleotidyltransferase</keyword>
<keyword evidence="7" id="KW-0808">Transferase</keyword>
<keyword evidence="5" id="KW-0732">Signal</keyword>
<evidence type="ECO:0000256" key="1">
    <source>
        <dbReference type="ARBA" id="ARBA00012528"/>
    </source>
</evidence>
<dbReference type="EC" id="2.7.7.65" evidence="1"/>
<keyword evidence="4" id="KW-0812">Transmembrane</keyword>
<feature type="domain" description="GGDEF" evidence="6">
    <location>
        <begin position="456"/>
        <end position="590"/>
    </location>
</feature>
<dbReference type="CDD" id="cd01949">
    <property type="entry name" value="GGDEF"/>
    <property type="match status" value="1"/>
</dbReference>
<dbReference type="NCBIfam" id="TIGR00254">
    <property type="entry name" value="GGDEF"/>
    <property type="match status" value="1"/>
</dbReference>
<dbReference type="PANTHER" id="PTHR45138:SF9">
    <property type="entry name" value="DIGUANYLATE CYCLASE DGCM-RELATED"/>
    <property type="match status" value="1"/>
</dbReference>
<feature type="transmembrane region" description="Helical" evidence="4">
    <location>
        <begin position="388"/>
        <end position="411"/>
    </location>
</feature>
<evidence type="ECO:0000313" key="7">
    <source>
        <dbReference type="EMBL" id="MEW9572183.1"/>
    </source>
</evidence>
<evidence type="ECO:0000256" key="2">
    <source>
        <dbReference type="ARBA" id="ARBA00034247"/>
    </source>
</evidence>
<sequence>MFRGAWLGLLLTLMAMPAVAASMNAFRERAVTDPHGLIAAVRQQLDHAGANLPPARERELLWGMGTAAINSNDDAALAEATLRLNSLAAVTHDPVAAAAAGFLQARHDIANGISAGLGEALQAANKVLGQADPGIVAWARYQFCDAYTLDDKPDKAIPLCQQALADYRALGDEFGMGDAENDTGLALATQDKVDDAAAAYKRSRQHYARAGADQLVVLVGDNLAKMYLKQGRPREAMALSQASLKQELAAGRVSDSLDSTTDIALAEAALGLHRQAYARMRDAVARARKAGINGQLIGMLQVESRMAEQVGDLRQALADEREASRLNNQAETPAQRVVEAELEQRYATREKELRISELEHANELKDLQLKAAEADAARRREQQQRQRLASVTIALLAAALLLIVGLLVLLLRAQRRHAAELQAQTLRDPLTGMANRRAFQQRATELLHHPREEHAAPHVLLLIDIDHFKSINDSIGHLQGDRVLRLLTDYLRTAVDDSCFVARIGGEEFTVLCPRAGLAAGMRLAEALRTGVAALVLPKDLPLTKLTISIGVAQFDGARCHDLSSWMRAADLALYAAKSGGRDQVVASKLAG</sequence>
<accession>A0ABV3QEB7</accession>
<dbReference type="InterPro" id="IPR011990">
    <property type="entry name" value="TPR-like_helical_dom_sf"/>
</dbReference>
<dbReference type="Pfam" id="PF00990">
    <property type="entry name" value="GGDEF"/>
    <property type="match status" value="1"/>
</dbReference>
<dbReference type="Proteomes" id="UP001556220">
    <property type="component" value="Unassembled WGS sequence"/>
</dbReference>